<proteinExistence type="predicted"/>
<name>A0A4T0I4Z2_WALIC</name>
<dbReference type="SUPFAM" id="SSF48452">
    <property type="entry name" value="TPR-like"/>
    <property type="match status" value="2"/>
</dbReference>
<feature type="repeat" description="TPR" evidence="5">
    <location>
        <begin position="384"/>
        <end position="417"/>
    </location>
</feature>
<dbReference type="PROSITE" id="PS50005">
    <property type="entry name" value="TPR"/>
    <property type="match status" value="6"/>
</dbReference>
<dbReference type="SUPFAM" id="SSF51905">
    <property type="entry name" value="FAD/NAD(P)-binding domain"/>
    <property type="match status" value="1"/>
</dbReference>
<comment type="subcellular location">
    <subcellularLocation>
        <location evidence="1">Cytoplasm</location>
    </subcellularLocation>
</comment>
<sequence>MSADELKAQGNAAFSAKDFTKAVDLFTQAIAQDANNHVLYSNRSASYAGLKQYQKALDDASTTISKKSDWPKGYARKGAALHGLQQYMESVEAYEQGLKAAPTDSGLQKGLADVKAAAQSDDDGPGRIAEMFKDPNLIGKLAQNPKVAPMLADPAFIAKLKAIQSGGQPSPDIFQDPRMIQVMGALMGVDLQAFERPEGSDQLPENLQKADPPKPAAAPAPSPSPAPEAKMQEATQPAESSTSDEKKEALKAKQQGNELYKARKFDEAIQAYEKAWELDNSDISYLTNLSAVFFEKGDLEKCLEVCEKAVEEGRSMRADYKLVAKALGRIGSVYYKKKDLDAAVNYFNKSLTEHRSADVLNKLRATEKEKKDAEVEAYINPELSEKSRDEGNAAFKRGDFAESVKLYSEAIKRLPDNARAYTNRATAYNKLAALPEALKDANKAIDIDPSFVRAHIRKAMVLFGMRDYTQAAAALDKATANDKEGSNGKEIRDWSAKINSALYSQRSEESDEQTLERAMRDPEVAAIMGDPVMQSILQQSQTDPAVLQHHMKSSSAIQEKVMKLINAAYELLQDGYKVTIVEQSDQIPSESSSSTDISKIVRADYSSAVYSKLAAESIADLEKNWTEAGFFHQCGMVVLGESDYAKASYKHVKSMYPEQVRLLDQSSIQDVLPKNVPLNSLTRTAYQNKASGWIESGRATAELARRCEEMGATLIPNFTVGRVIWSGDNDRVVGVESASGEVLDAALTIIASGAWSTLLDDQINKMLLASAQSVAMIKLTEEQHERYKDSPIVINLNTGIYMFPPTSTRYFKVSKHHAGYISRERNAPVSIDTKREQLGEDEPPLSISKIPSVMYDELRNGLKEVYPEIANDSSLEWKTRMCWYCDAQNGDYIIDYHPLSNKSLLFATGGSGHAYKMYTVLGKLVKQRMDGTLDAEMSDMFSIQRDTEQVPVVDKSRLDTVRRDFSVAFMAEGQQQPK</sequence>
<dbReference type="Gene3D" id="1.10.260.100">
    <property type="match status" value="2"/>
</dbReference>
<feature type="compositionally biased region" description="Pro residues" evidence="6">
    <location>
        <begin position="213"/>
        <end position="226"/>
    </location>
</feature>
<feature type="repeat" description="TPR" evidence="5">
    <location>
        <begin position="324"/>
        <end position="357"/>
    </location>
</feature>
<evidence type="ECO:0000256" key="6">
    <source>
        <dbReference type="SAM" id="MobiDB-lite"/>
    </source>
</evidence>
<evidence type="ECO:0000313" key="9">
    <source>
        <dbReference type="Proteomes" id="UP000306954"/>
    </source>
</evidence>
<dbReference type="PANTHER" id="PTHR22904:SF523">
    <property type="entry name" value="STRESS-INDUCED-PHOSPHOPROTEIN 1"/>
    <property type="match status" value="1"/>
</dbReference>
<dbReference type="Pfam" id="PF13432">
    <property type="entry name" value="TPR_16"/>
    <property type="match status" value="1"/>
</dbReference>
<dbReference type="InterPro" id="IPR019734">
    <property type="entry name" value="TPR_rpt"/>
</dbReference>
<dbReference type="InterPro" id="IPR006076">
    <property type="entry name" value="FAD-dep_OxRdtase"/>
</dbReference>
<dbReference type="EMBL" id="SPOF01000045">
    <property type="protein sequence ID" value="TIB09188.1"/>
    <property type="molecule type" value="Genomic_DNA"/>
</dbReference>
<feature type="region of interest" description="Disordered" evidence="6">
    <location>
        <begin position="199"/>
        <end position="253"/>
    </location>
</feature>
<dbReference type="InterPro" id="IPR036188">
    <property type="entry name" value="FAD/NAD-bd_sf"/>
</dbReference>
<gene>
    <name evidence="8" type="ORF">E3P90_03359</name>
</gene>
<dbReference type="AlphaFoldDB" id="A0A4T0I4Z2"/>
<dbReference type="FunFam" id="1.25.40.10:FF:000010">
    <property type="entry name" value="Stress-induced phosphoprotein 1"/>
    <property type="match status" value="1"/>
</dbReference>
<evidence type="ECO:0000259" key="7">
    <source>
        <dbReference type="SMART" id="SM00727"/>
    </source>
</evidence>
<organism evidence="8 9">
    <name type="scientific">Wallemia ichthyophaga</name>
    <dbReference type="NCBI Taxonomy" id="245174"/>
    <lineage>
        <taxon>Eukaryota</taxon>
        <taxon>Fungi</taxon>
        <taxon>Dikarya</taxon>
        <taxon>Basidiomycota</taxon>
        <taxon>Wallemiomycotina</taxon>
        <taxon>Wallemiomycetes</taxon>
        <taxon>Wallemiales</taxon>
        <taxon>Wallemiaceae</taxon>
        <taxon>Wallemia</taxon>
    </lineage>
</organism>
<protein>
    <recommendedName>
        <fullName evidence="7">STI1 domain-containing protein</fullName>
    </recommendedName>
</protein>
<feature type="repeat" description="TPR" evidence="5">
    <location>
        <begin position="71"/>
        <end position="104"/>
    </location>
</feature>
<feature type="domain" description="STI1" evidence="7">
    <location>
        <begin position="134"/>
        <end position="183"/>
    </location>
</feature>
<dbReference type="InterPro" id="IPR041243">
    <property type="entry name" value="STI1/HOP_DP"/>
</dbReference>
<dbReference type="FunFam" id="1.25.40.10:FF:000020">
    <property type="entry name" value="Stress-induced phosphoprotein 1"/>
    <property type="match status" value="1"/>
</dbReference>
<dbReference type="Gene3D" id="3.30.9.10">
    <property type="entry name" value="D-Amino Acid Oxidase, subunit A, domain 2"/>
    <property type="match status" value="1"/>
</dbReference>
<dbReference type="Pfam" id="PF13424">
    <property type="entry name" value="TPR_12"/>
    <property type="match status" value="1"/>
</dbReference>
<comment type="caution">
    <text evidence="8">The sequence shown here is derived from an EMBL/GenBank/DDBJ whole genome shotgun (WGS) entry which is preliminary data.</text>
</comment>
<dbReference type="GO" id="GO:0051879">
    <property type="term" value="F:Hsp90 protein binding"/>
    <property type="evidence" value="ECO:0007669"/>
    <property type="project" value="TreeGrafter"/>
</dbReference>
<feature type="domain" description="STI1" evidence="7">
    <location>
        <begin position="521"/>
        <end position="561"/>
    </location>
</feature>
<reference evidence="8 9" key="1">
    <citation type="submission" date="2019-03" db="EMBL/GenBank/DDBJ databases">
        <title>Sequencing 23 genomes of Wallemia ichthyophaga.</title>
        <authorList>
            <person name="Gostincar C."/>
        </authorList>
    </citation>
    <scope>NUCLEOTIDE SEQUENCE [LARGE SCALE GENOMIC DNA]</scope>
    <source>
        <strain evidence="8 9">EXF-8621</strain>
    </source>
</reference>
<feature type="repeat" description="TPR" evidence="5">
    <location>
        <begin position="3"/>
        <end position="36"/>
    </location>
</feature>
<dbReference type="InterPro" id="IPR011990">
    <property type="entry name" value="TPR-like_helical_dom_sf"/>
</dbReference>
<dbReference type="PANTHER" id="PTHR22904">
    <property type="entry name" value="TPR REPEAT CONTAINING PROTEIN"/>
    <property type="match status" value="1"/>
</dbReference>
<dbReference type="InterPro" id="IPR006636">
    <property type="entry name" value="STI1_HS-bd"/>
</dbReference>
<keyword evidence="3" id="KW-0677">Repeat</keyword>
<dbReference type="Gene3D" id="1.25.40.10">
    <property type="entry name" value="Tetratricopeptide repeat domain"/>
    <property type="match status" value="3"/>
</dbReference>
<evidence type="ECO:0000256" key="1">
    <source>
        <dbReference type="ARBA" id="ARBA00004496"/>
    </source>
</evidence>
<dbReference type="Proteomes" id="UP000306954">
    <property type="component" value="Unassembled WGS sequence"/>
</dbReference>
<dbReference type="SMART" id="SM00727">
    <property type="entry name" value="STI1"/>
    <property type="match status" value="2"/>
</dbReference>
<evidence type="ECO:0000256" key="2">
    <source>
        <dbReference type="ARBA" id="ARBA00022490"/>
    </source>
</evidence>
<feature type="repeat" description="TPR" evidence="5">
    <location>
        <begin position="418"/>
        <end position="451"/>
    </location>
</feature>
<dbReference type="GO" id="GO:0005737">
    <property type="term" value="C:cytoplasm"/>
    <property type="evidence" value="ECO:0007669"/>
    <property type="project" value="UniProtKB-SubCell"/>
</dbReference>
<dbReference type="SMART" id="SM00028">
    <property type="entry name" value="TPR"/>
    <property type="match status" value="9"/>
</dbReference>
<dbReference type="Pfam" id="PF17830">
    <property type="entry name" value="STI1-HOP_DP"/>
    <property type="match status" value="2"/>
</dbReference>
<dbReference type="FunFam" id="1.10.260.100:FF:000002">
    <property type="entry name" value="Stress-induced-phosphoprotein 1 (Hsp70/Hsp90-organizing)"/>
    <property type="match status" value="1"/>
</dbReference>
<dbReference type="Pfam" id="PF01266">
    <property type="entry name" value="DAO"/>
    <property type="match status" value="1"/>
</dbReference>
<evidence type="ECO:0000256" key="3">
    <source>
        <dbReference type="ARBA" id="ARBA00022737"/>
    </source>
</evidence>
<feature type="repeat" description="TPR" evidence="5">
    <location>
        <begin position="249"/>
        <end position="282"/>
    </location>
</feature>
<keyword evidence="4 5" id="KW-0802">TPR repeat</keyword>
<evidence type="ECO:0000256" key="4">
    <source>
        <dbReference type="ARBA" id="ARBA00022803"/>
    </source>
</evidence>
<keyword evidence="2" id="KW-0963">Cytoplasm</keyword>
<dbReference type="Gene3D" id="3.50.50.60">
    <property type="entry name" value="FAD/NAD(P)-binding domain"/>
    <property type="match status" value="1"/>
</dbReference>
<evidence type="ECO:0000256" key="5">
    <source>
        <dbReference type="PROSITE-ProRule" id="PRU00339"/>
    </source>
</evidence>
<evidence type="ECO:0000313" key="8">
    <source>
        <dbReference type="EMBL" id="TIB09188.1"/>
    </source>
</evidence>
<accession>A0A4T0I4Z2</accession>